<feature type="region of interest" description="Disordered" evidence="1">
    <location>
        <begin position="1"/>
        <end position="23"/>
    </location>
</feature>
<evidence type="ECO:0000313" key="3">
    <source>
        <dbReference type="Proteomes" id="UP000001964"/>
    </source>
</evidence>
<evidence type="ECO:0000256" key="1">
    <source>
        <dbReference type="SAM" id="MobiDB-lite"/>
    </source>
</evidence>
<keyword evidence="3" id="KW-1185">Reference proteome</keyword>
<dbReference type="EMBL" id="CP000449">
    <property type="protein sequence ID" value="ABI67033.1"/>
    <property type="molecule type" value="Genomic_DNA"/>
</dbReference>
<proteinExistence type="predicted"/>
<protein>
    <submittedName>
        <fullName evidence="2">Uncharacterized protein</fullName>
    </submittedName>
</protein>
<gene>
    <name evidence="2" type="ordered locus">Mmar10_2747</name>
</gene>
<evidence type="ECO:0000313" key="2">
    <source>
        <dbReference type="EMBL" id="ABI67033.1"/>
    </source>
</evidence>
<dbReference type="HOGENOM" id="CLU_1794200_0_0_5"/>
<dbReference type="KEGG" id="mmr:Mmar10_2747"/>
<reference evidence="2 3" key="1">
    <citation type="submission" date="2006-08" db="EMBL/GenBank/DDBJ databases">
        <title>Complete sequence of Maricaulis maris MCS10.</title>
        <authorList>
            <consortium name="US DOE Joint Genome Institute"/>
            <person name="Copeland A."/>
            <person name="Lucas S."/>
            <person name="Lapidus A."/>
            <person name="Barry K."/>
            <person name="Detter J.C."/>
            <person name="Glavina del Rio T."/>
            <person name="Hammon N."/>
            <person name="Israni S."/>
            <person name="Dalin E."/>
            <person name="Tice H."/>
            <person name="Pitluck S."/>
            <person name="Saunders E."/>
            <person name="Brettin T."/>
            <person name="Bruce D."/>
            <person name="Han C."/>
            <person name="Tapia R."/>
            <person name="Gilna P."/>
            <person name="Schmutz J."/>
            <person name="Larimer F."/>
            <person name="Land M."/>
            <person name="Hauser L."/>
            <person name="Kyrpides N."/>
            <person name="Mikhailova N."/>
            <person name="Viollier P."/>
            <person name="Stephens C."/>
            <person name="Richardson P."/>
        </authorList>
    </citation>
    <scope>NUCLEOTIDE SEQUENCE [LARGE SCALE GENOMIC DNA]</scope>
    <source>
        <strain evidence="2 3">MCS10</strain>
    </source>
</reference>
<accession>Q0AL10</accession>
<name>Q0AL10_MARMM</name>
<dbReference type="Proteomes" id="UP000001964">
    <property type="component" value="Chromosome"/>
</dbReference>
<dbReference type="STRING" id="394221.Mmar10_2747"/>
<organism evidence="2 3">
    <name type="scientific">Maricaulis maris (strain MCS10)</name>
    <name type="common">Caulobacter maris</name>
    <dbReference type="NCBI Taxonomy" id="394221"/>
    <lineage>
        <taxon>Bacteria</taxon>
        <taxon>Pseudomonadati</taxon>
        <taxon>Pseudomonadota</taxon>
        <taxon>Alphaproteobacteria</taxon>
        <taxon>Maricaulales</taxon>
        <taxon>Maricaulaceae</taxon>
        <taxon>Maricaulis</taxon>
    </lineage>
</organism>
<sequence length="144" mass="14696">MGHLVNIAARRRLPTSDQQTDDPEEAAMPIASFALAAAQMATPVSLDTGFAVNQAIGFQKDAQGNRVVLSGTSQLSAGTSGGGTQSRLMPSWGVTATTSQATAIGNLVSVTITGNNNTVQLDTTQINLGNQTAIVGELPNVSGN</sequence>
<dbReference type="AlphaFoldDB" id="Q0AL10"/>